<dbReference type="GeneID" id="5326002"/>
<dbReference type="GO" id="GO:0046872">
    <property type="term" value="F:metal ion binding"/>
    <property type="evidence" value="ECO:0007669"/>
    <property type="project" value="UniProtKB-KW"/>
</dbReference>
<dbReference type="GO" id="GO:0051539">
    <property type="term" value="F:4 iron, 4 sulfur cluster binding"/>
    <property type="evidence" value="ECO:0007669"/>
    <property type="project" value="UniProtKB-KW"/>
</dbReference>
<accession>A6UPP3</accession>
<keyword evidence="4" id="KW-0677">Repeat</keyword>
<evidence type="ECO:0000256" key="5">
    <source>
        <dbReference type="ARBA" id="ARBA00022982"/>
    </source>
</evidence>
<dbReference type="EMBL" id="CP000742">
    <property type="protein sequence ID" value="ABR54465.1"/>
    <property type="molecule type" value="Genomic_DNA"/>
</dbReference>
<gene>
    <name evidence="9" type="ordered locus">Mevan_0558</name>
</gene>
<dbReference type="PANTHER" id="PTHR43687:SF6">
    <property type="entry name" value="L-ASPARTATE SEMIALDEHYDE SULFURTRANSFERASE IRON-SULFUR SUBUNIT"/>
    <property type="match status" value="1"/>
</dbReference>
<dbReference type="HOGENOM" id="CLU_145181_0_0_2"/>
<keyword evidence="1" id="KW-0813">Transport</keyword>
<dbReference type="GO" id="GO:0016491">
    <property type="term" value="F:oxidoreductase activity"/>
    <property type="evidence" value="ECO:0007669"/>
    <property type="project" value="UniProtKB-ARBA"/>
</dbReference>
<evidence type="ECO:0000256" key="4">
    <source>
        <dbReference type="ARBA" id="ARBA00022737"/>
    </source>
</evidence>
<dbReference type="SUPFAM" id="SSF54862">
    <property type="entry name" value="4Fe-4S ferredoxins"/>
    <property type="match status" value="1"/>
</dbReference>
<dbReference type="PANTHER" id="PTHR43687">
    <property type="entry name" value="ADENYLYLSULFATE REDUCTASE, BETA SUBUNIT"/>
    <property type="match status" value="1"/>
</dbReference>
<dbReference type="PROSITE" id="PS00198">
    <property type="entry name" value="4FE4S_FER_1"/>
    <property type="match status" value="1"/>
</dbReference>
<organism evidence="9 10">
    <name type="scientific">Methanococcus vannielii (strain ATCC 35089 / DSM 1224 / JCM 13029 / OCM 148 / SB)</name>
    <dbReference type="NCBI Taxonomy" id="406327"/>
    <lineage>
        <taxon>Archaea</taxon>
        <taxon>Methanobacteriati</taxon>
        <taxon>Methanobacteriota</taxon>
        <taxon>Methanomada group</taxon>
        <taxon>Methanococci</taxon>
        <taxon>Methanococcales</taxon>
        <taxon>Methanococcaceae</taxon>
        <taxon>Methanococcus</taxon>
    </lineage>
</organism>
<dbReference type="STRING" id="406327.Mevan_0558"/>
<dbReference type="eggNOG" id="arCOG04891">
    <property type="taxonomic scope" value="Archaea"/>
</dbReference>
<keyword evidence="3" id="KW-0479">Metal-binding</keyword>
<evidence type="ECO:0000313" key="10">
    <source>
        <dbReference type="Proteomes" id="UP000001107"/>
    </source>
</evidence>
<evidence type="ECO:0000256" key="6">
    <source>
        <dbReference type="ARBA" id="ARBA00023004"/>
    </source>
</evidence>
<protein>
    <submittedName>
        <fullName evidence="9">4Fe-4S ferredoxin iron-sulfur binding domain protein</fullName>
    </submittedName>
</protein>
<sequence>MPEHLLSGIKAIVAINMRKEGMLQREIADFLKMDRSIISHYLHGRYPSDKVMRVSEEIIRLPLEYGIPLITSLGDDKEITKKLVERIYKITIEIDMEKCIACGNCLECEYDAISVYSEDIGISIDKEKCVLCLQCVSECPVNALKITNYKV</sequence>
<evidence type="ECO:0000256" key="1">
    <source>
        <dbReference type="ARBA" id="ARBA00022448"/>
    </source>
</evidence>
<dbReference type="AlphaFoldDB" id="A6UPP3"/>
<evidence type="ECO:0000256" key="3">
    <source>
        <dbReference type="ARBA" id="ARBA00022723"/>
    </source>
</evidence>
<feature type="domain" description="4Fe-4S ferredoxin-type" evidence="8">
    <location>
        <begin position="90"/>
        <end position="118"/>
    </location>
</feature>
<keyword evidence="7" id="KW-0411">Iron-sulfur</keyword>
<dbReference type="RefSeq" id="WP_011972368.1">
    <property type="nucleotide sequence ID" value="NC_009634.1"/>
</dbReference>
<dbReference type="KEGG" id="mvn:Mevan_0558"/>
<dbReference type="OrthoDB" id="23833at2157"/>
<keyword evidence="2" id="KW-0004">4Fe-4S</keyword>
<evidence type="ECO:0000313" key="9">
    <source>
        <dbReference type="EMBL" id="ABR54465.1"/>
    </source>
</evidence>
<dbReference type="InterPro" id="IPR017896">
    <property type="entry name" value="4Fe4S_Fe-S-bd"/>
</dbReference>
<feature type="domain" description="4Fe-4S ferredoxin-type" evidence="8">
    <location>
        <begin position="120"/>
        <end position="149"/>
    </location>
</feature>
<name>A6UPP3_METVS</name>
<keyword evidence="10" id="KW-1185">Reference proteome</keyword>
<reference evidence="9" key="1">
    <citation type="submission" date="2007-06" db="EMBL/GenBank/DDBJ databases">
        <title>Complete sequence of Methanococcus vannielii SB.</title>
        <authorList>
            <consortium name="US DOE Joint Genome Institute"/>
            <person name="Copeland A."/>
            <person name="Lucas S."/>
            <person name="Lapidus A."/>
            <person name="Barry K."/>
            <person name="Glavina del Rio T."/>
            <person name="Dalin E."/>
            <person name="Tice H."/>
            <person name="Pitluck S."/>
            <person name="Chain P."/>
            <person name="Malfatti S."/>
            <person name="Shin M."/>
            <person name="Vergez L."/>
            <person name="Schmutz J."/>
            <person name="Larimer F."/>
            <person name="Land M."/>
            <person name="Hauser L."/>
            <person name="Kyrpides N."/>
            <person name="Anderson I."/>
            <person name="Sieprawska-Lupa M."/>
            <person name="Whitman W.B."/>
            <person name="Richardson P."/>
        </authorList>
    </citation>
    <scope>NUCLEOTIDE SEQUENCE [LARGE SCALE GENOMIC DNA]</scope>
    <source>
        <strain evidence="9">SB</strain>
    </source>
</reference>
<proteinExistence type="predicted"/>
<dbReference type="Gene3D" id="3.30.70.20">
    <property type="match status" value="1"/>
</dbReference>
<evidence type="ECO:0000256" key="7">
    <source>
        <dbReference type="ARBA" id="ARBA00023014"/>
    </source>
</evidence>
<dbReference type="InterPro" id="IPR050572">
    <property type="entry name" value="Fe-S_Ferredoxin"/>
</dbReference>
<dbReference type="Proteomes" id="UP000001107">
    <property type="component" value="Chromosome"/>
</dbReference>
<evidence type="ECO:0000259" key="8">
    <source>
        <dbReference type="PROSITE" id="PS51379"/>
    </source>
</evidence>
<keyword evidence="5" id="KW-0249">Electron transport</keyword>
<dbReference type="PROSITE" id="PS51379">
    <property type="entry name" value="4FE4S_FER_2"/>
    <property type="match status" value="2"/>
</dbReference>
<dbReference type="Pfam" id="PF00037">
    <property type="entry name" value="Fer4"/>
    <property type="match status" value="1"/>
</dbReference>
<dbReference type="InterPro" id="IPR017900">
    <property type="entry name" value="4Fe4S_Fe_S_CS"/>
</dbReference>
<keyword evidence="6" id="KW-0408">Iron</keyword>
<evidence type="ECO:0000256" key="2">
    <source>
        <dbReference type="ARBA" id="ARBA00022485"/>
    </source>
</evidence>